<evidence type="ECO:0000256" key="1">
    <source>
        <dbReference type="SAM" id="SignalP"/>
    </source>
</evidence>
<feature type="chain" id="PRO_5039365785" description="Phytase-like domain-containing protein" evidence="1">
    <location>
        <begin position="22"/>
        <end position="228"/>
    </location>
</feature>
<gene>
    <name evidence="2" type="ORF">AVDCRST_MAG67-91</name>
</gene>
<reference evidence="2" key="1">
    <citation type="submission" date="2020-02" db="EMBL/GenBank/DDBJ databases">
        <authorList>
            <person name="Meier V. D."/>
        </authorList>
    </citation>
    <scope>NUCLEOTIDE SEQUENCE</scope>
    <source>
        <strain evidence="2">AVDCRST_MAG67</strain>
    </source>
</reference>
<proteinExistence type="predicted"/>
<sequence>MHARITLIAFCLVATLGFSDAGVASMSRDRCARRDARVLLATPTISVLEMAGGAVRGRYVACRRSTGRSVLLGRKYLADDFQVLSRFRITGSRIAFQTERSGLGRSPGTLRRIDVRDLRSGRLLRRLPAGEARGAAFIEYEAGDGVRDLELSQHGDLAWVVQNPFGLTPPQPNVNTSSRITEVYVAPRIGQMTLVDQGDDIGDTSLRRNGCTIRWTRAGMLRSARICP</sequence>
<dbReference type="EMBL" id="CADCVQ010000008">
    <property type="protein sequence ID" value="CAA9471936.1"/>
    <property type="molecule type" value="Genomic_DNA"/>
</dbReference>
<protein>
    <recommendedName>
        <fullName evidence="3">Phytase-like domain-containing protein</fullName>
    </recommendedName>
</protein>
<name>A0A6J4RMX3_9ACTN</name>
<dbReference type="AlphaFoldDB" id="A0A6J4RMX3"/>
<organism evidence="2">
    <name type="scientific">uncultured Solirubrobacteraceae bacterium</name>
    <dbReference type="NCBI Taxonomy" id="1162706"/>
    <lineage>
        <taxon>Bacteria</taxon>
        <taxon>Bacillati</taxon>
        <taxon>Actinomycetota</taxon>
        <taxon>Thermoleophilia</taxon>
        <taxon>Solirubrobacterales</taxon>
        <taxon>Solirubrobacteraceae</taxon>
        <taxon>environmental samples</taxon>
    </lineage>
</organism>
<accession>A0A6J4RMX3</accession>
<feature type="signal peptide" evidence="1">
    <location>
        <begin position="1"/>
        <end position="21"/>
    </location>
</feature>
<evidence type="ECO:0000313" key="2">
    <source>
        <dbReference type="EMBL" id="CAA9471936.1"/>
    </source>
</evidence>
<keyword evidence="1" id="KW-0732">Signal</keyword>
<evidence type="ECO:0008006" key="3">
    <source>
        <dbReference type="Google" id="ProtNLM"/>
    </source>
</evidence>